<proteinExistence type="predicted"/>
<dbReference type="EC" id="2.4.-.-" evidence="3"/>
<dbReference type="EMBL" id="JBEDNQ010000001">
    <property type="protein sequence ID" value="MEQ3549049.1"/>
    <property type="molecule type" value="Genomic_DNA"/>
</dbReference>
<keyword evidence="1 3" id="KW-0808">Transferase</keyword>
<dbReference type="Proteomes" id="UP001494902">
    <property type="component" value="Unassembled WGS sequence"/>
</dbReference>
<evidence type="ECO:0000256" key="1">
    <source>
        <dbReference type="ARBA" id="ARBA00022679"/>
    </source>
</evidence>
<dbReference type="PANTHER" id="PTHR12526">
    <property type="entry name" value="GLYCOSYLTRANSFERASE"/>
    <property type="match status" value="1"/>
</dbReference>
<keyword evidence="4" id="KW-1185">Reference proteome</keyword>
<evidence type="ECO:0000259" key="2">
    <source>
        <dbReference type="Pfam" id="PF00534"/>
    </source>
</evidence>
<dbReference type="InterPro" id="IPR001296">
    <property type="entry name" value="Glyco_trans_1"/>
</dbReference>
<dbReference type="RefSeq" id="WP_349296140.1">
    <property type="nucleotide sequence ID" value="NZ_JBEDNQ010000001.1"/>
</dbReference>
<dbReference type="SUPFAM" id="SSF53756">
    <property type="entry name" value="UDP-Glycosyltransferase/glycogen phosphorylase"/>
    <property type="match status" value="1"/>
</dbReference>
<evidence type="ECO:0000313" key="3">
    <source>
        <dbReference type="EMBL" id="MEQ3549049.1"/>
    </source>
</evidence>
<comment type="caution">
    <text evidence="3">The sequence shown here is derived from an EMBL/GenBank/DDBJ whole genome shotgun (WGS) entry which is preliminary data.</text>
</comment>
<keyword evidence="3" id="KW-0328">Glycosyltransferase</keyword>
<evidence type="ECO:0000313" key="4">
    <source>
        <dbReference type="Proteomes" id="UP001494902"/>
    </source>
</evidence>
<accession>A0ABV1K4R3</accession>
<feature type="domain" description="Glycosyl transferase family 1" evidence="2">
    <location>
        <begin position="194"/>
        <end position="349"/>
    </location>
</feature>
<name>A0ABV1K4R3_9PSEU</name>
<dbReference type="Pfam" id="PF00534">
    <property type="entry name" value="Glycos_transf_1"/>
    <property type="match status" value="1"/>
</dbReference>
<reference evidence="3 4" key="1">
    <citation type="submission" date="2024-03" db="EMBL/GenBank/DDBJ databases">
        <title>Draft genome sequence of Pseudonocardia nematodicida JCM 31783.</title>
        <authorList>
            <person name="Butdee W."/>
            <person name="Duangmal K."/>
        </authorList>
    </citation>
    <scope>NUCLEOTIDE SEQUENCE [LARGE SCALE GENOMIC DNA]</scope>
    <source>
        <strain evidence="3 4">JCM 31783</strain>
    </source>
</reference>
<dbReference type="GO" id="GO:0016757">
    <property type="term" value="F:glycosyltransferase activity"/>
    <property type="evidence" value="ECO:0007669"/>
    <property type="project" value="UniProtKB-KW"/>
</dbReference>
<dbReference type="Gene3D" id="3.40.50.2000">
    <property type="entry name" value="Glycogen Phosphorylase B"/>
    <property type="match status" value="2"/>
</dbReference>
<organism evidence="3 4">
    <name type="scientific">Pseudonocardia nematodicida</name>
    <dbReference type="NCBI Taxonomy" id="1206997"/>
    <lineage>
        <taxon>Bacteria</taxon>
        <taxon>Bacillati</taxon>
        <taxon>Actinomycetota</taxon>
        <taxon>Actinomycetes</taxon>
        <taxon>Pseudonocardiales</taxon>
        <taxon>Pseudonocardiaceae</taxon>
        <taxon>Pseudonocardia</taxon>
    </lineage>
</organism>
<protein>
    <submittedName>
        <fullName evidence="3">Glycosyltransferase</fullName>
        <ecNumber evidence="3">2.4.-.-</ecNumber>
    </submittedName>
</protein>
<sequence length="374" mass="40118">MHVLFVAHSSTTAGAERTLIAMASAAARGGDRVTVSIPRHGPIERLIHDRAPQARVIVQRCQWWMGVRHRSIAGALRTAQSLAQVVPWLRLLRRTRPDAVVIGSTVTPAPLLAAALARIPRSIILGESIRTNPTLRSLIPKALIVRALDAWVDVGVAVSEYAASQYRRPTLIEYPPVEIPEAVSEVRQEPPHVLVAVLLGTLSEEKGQFDLVEAARLLVAGDTPVRIELYGDARPDDLARLDDMIREADVSSVLRHRGSSGNPLGVLAGADVSLVCSGNEAYGRVTIESILVGTPVVGYDLGGTREILRDGGGVLVEPAPAAVAEVLERLARDPAALGVLRSAATERARHRTGVGDADGQWSRLRDALVTAPRR</sequence>
<gene>
    <name evidence="3" type="ORF">WIS52_01085</name>
</gene>